<keyword evidence="2" id="KW-0217">Developmental protein</keyword>
<comment type="subcellular location">
    <subcellularLocation>
        <location evidence="1 6 7">Nucleus</location>
    </subcellularLocation>
</comment>
<evidence type="ECO:0000256" key="4">
    <source>
        <dbReference type="ARBA" id="ARBA00023155"/>
    </source>
</evidence>
<dbReference type="PANTHER" id="PTHR45793:SF5">
    <property type="entry name" value="HOMEOTIC PROTEIN OCELLILESS"/>
    <property type="match status" value="1"/>
</dbReference>
<name>A0A1X0QVE7_RHIZD</name>
<dbReference type="CDD" id="cd00086">
    <property type="entry name" value="homeodomain"/>
    <property type="match status" value="1"/>
</dbReference>
<dbReference type="InterPro" id="IPR009057">
    <property type="entry name" value="Homeodomain-like_sf"/>
</dbReference>
<dbReference type="Proteomes" id="UP000242414">
    <property type="component" value="Unassembled WGS sequence"/>
</dbReference>
<dbReference type="InterPro" id="IPR001356">
    <property type="entry name" value="HD"/>
</dbReference>
<evidence type="ECO:0000256" key="1">
    <source>
        <dbReference type="ARBA" id="ARBA00004123"/>
    </source>
</evidence>
<dbReference type="PROSITE" id="PS50071">
    <property type="entry name" value="HOMEOBOX_2"/>
    <property type="match status" value="1"/>
</dbReference>
<dbReference type="PANTHER" id="PTHR45793">
    <property type="entry name" value="HOMEOBOX PROTEIN"/>
    <property type="match status" value="1"/>
</dbReference>
<dbReference type="AlphaFoldDB" id="A0A1X0QVE7"/>
<evidence type="ECO:0000256" key="3">
    <source>
        <dbReference type="ARBA" id="ARBA00023125"/>
    </source>
</evidence>
<dbReference type="PROSITE" id="PS00027">
    <property type="entry name" value="HOMEOBOX_1"/>
    <property type="match status" value="1"/>
</dbReference>
<proteinExistence type="predicted"/>
<evidence type="ECO:0000256" key="2">
    <source>
        <dbReference type="ARBA" id="ARBA00022473"/>
    </source>
</evidence>
<dbReference type="EMBL" id="KV921994">
    <property type="protein sequence ID" value="ORE03709.1"/>
    <property type="molecule type" value="Genomic_DNA"/>
</dbReference>
<keyword evidence="5 6" id="KW-0539">Nucleus</keyword>
<dbReference type="SUPFAM" id="SSF46689">
    <property type="entry name" value="Homeodomain-like"/>
    <property type="match status" value="1"/>
</dbReference>
<reference evidence="10" key="1">
    <citation type="journal article" date="2016" name="Proc. Natl. Acad. Sci. U.S.A.">
        <title>Lipid metabolic changes in an early divergent fungus govern the establishment of a mutualistic symbiosis with endobacteria.</title>
        <authorList>
            <person name="Lastovetsky O.A."/>
            <person name="Gaspar M.L."/>
            <person name="Mondo S.J."/>
            <person name="LaButti K.M."/>
            <person name="Sandor L."/>
            <person name="Grigoriev I.V."/>
            <person name="Henry S.A."/>
            <person name="Pawlowska T.E."/>
        </authorList>
    </citation>
    <scope>NUCLEOTIDE SEQUENCE [LARGE SCALE GENOMIC DNA]</scope>
    <source>
        <strain evidence="10">ATCC 52814</strain>
    </source>
</reference>
<dbReference type="Pfam" id="PF00046">
    <property type="entry name" value="Homeodomain"/>
    <property type="match status" value="1"/>
</dbReference>
<protein>
    <submittedName>
        <fullName evidence="10">Homeobox-domain-containing protein</fullName>
    </submittedName>
</protein>
<keyword evidence="3 6" id="KW-0238">DNA-binding</keyword>
<keyword evidence="4 6" id="KW-0371">Homeobox</keyword>
<evidence type="ECO:0000256" key="6">
    <source>
        <dbReference type="PROSITE-ProRule" id="PRU00108"/>
    </source>
</evidence>
<feature type="region of interest" description="Disordered" evidence="8">
    <location>
        <begin position="1"/>
        <end position="27"/>
    </location>
</feature>
<feature type="region of interest" description="Disordered" evidence="8">
    <location>
        <begin position="282"/>
        <end position="302"/>
    </location>
</feature>
<feature type="compositionally biased region" description="Low complexity" evidence="8">
    <location>
        <begin position="236"/>
        <end position="247"/>
    </location>
</feature>
<evidence type="ECO:0000313" key="10">
    <source>
        <dbReference type="EMBL" id="ORE03709.1"/>
    </source>
</evidence>
<dbReference type="InterPro" id="IPR017970">
    <property type="entry name" value="Homeobox_CS"/>
</dbReference>
<dbReference type="Gene3D" id="1.10.10.60">
    <property type="entry name" value="Homeodomain-like"/>
    <property type="match status" value="1"/>
</dbReference>
<feature type="DNA-binding region" description="Homeobox" evidence="6">
    <location>
        <begin position="70"/>
        <end position="129"/>
    </location>
</feature>
<evidence type="ECO:0000256" key="7">
    <source>
        <dbReference type="RuleBase" id="RU000682"/>
    </source>
</evidence>
<sequence>MMPPISGSYISNTSSSNNNSNDGNVDYLNDLSQQFQYDMDTKRPSMINTMMPPPPPFVIPPLPFDGNIARPRKRTRTTPEQLAVLEKSFSMNPSPNSRVREQLSHQLGMPERSIQIWFQNRRAKMKSQAKRSMQMQDRTLYMQQQYAASAAAAACQSAAVQQQSGTIDPNLYNYYYYYYFQQIQQQYQLTKLSDSNNIMTAGISTNRSTALQSTRSSAMPPYNMWVSNTPMPDLTLSASTSSSSTASDNHPGYKRSSSISSTSERARAHSVGPYPYYHRSKSVQHERHASLGPPTSHQSSSFYEQSSFVPQGQFYSSIIMEEPTATSLTAGKCPVKQRFGLAAETLQIGTWKRVCNLNCQVDLSTRTLVWCIGDEQQQQSFRIDISFNIVQYIRMKENRLEFFVSSPAHVQFYMTTEVGKWIQCHDFTEDKQASLENLHILEGLNLRTEFMEVLMQAPELQSLLIQDNDDGMTSNLLLLQSLHLPS</sequence>
<accession>A0A1X0QVE7</accession>
<feature type="domain" description="Homeobox" evidence="9">
    <location>
        <begin position="68"/>
        <end position="128"/>
    </location>
</feature>
<evidence type="ECO:0000256" key="5">
    <source>
        <dbReference type="ARBA" id="ARBA00023242"/>
    </source>
</evidence>
<dbReference type="SMART" id="SM00389">
    <property type="entry name" value="HOX"/>
    <property type="match status" value="1"/>
</dbReference>
<dbReference type="GO" id="GO:0000978">
    <property type="term" value="F:RNA polymerase II cis-regulatory region sequence-specific DNA binding"/>
    <property type="evidence" value="ECO:0007669"/>
    <property type="project" value="TreeGrafter"/>
</dbReference>
<evidence type="ECO:0000259" key="9">
    <source>
        <dbReference type="PROSITE" id="PS50071"/>
    </source>
</evidence>
<dbReference type="VEuPathDB" id="FungiDB:BCV72DRAFT_295888"/>
<gene>
    <name evidence="10" type="ORF">BCV72DRAFT_295888</name>
</gene>
<dbReference type="OrthoDB" id="6159439at2759"/>
<evidence type="ECO:0000256" key="8">
    <source>
        <dbReference type="SAM" id="MobiDB-lite"/>
    </source>
</evidence>
<feature type="region of interest" description="Disordered" evidence="8">
    <location>
        <begin position="236"/>
        <end position="267"/>
    </location>
</feature>
<organism evidence="10">
    <name type="scientific">Rhizopus microsporus var. microsporus</name>
    <dbReference type="NCBI Taxonomy" id="86635"/>
    <lineage>
        <taxon>Eukaryota</taxon>
        <taxon>Fungi</taxon>
        <taxon>Fungi incertae sedis</taxon>
        <taxon>Mucoromycota</taxon>
        <taxon>Mucoromycotina</taxon>
        <taxon>Mucoromycetes</taxon>
        <taxon>Mucorales</taxon>
        <taxon>Mucorineae</taxon>
        <taxon>Rhizopodaceae</taxon>
        <taxon>Rhizopus</taxon>
    </lineage>
</organism>
<dbReference type="GO" id="GO:0000981">
    <property type="term" value="F:DNA-binding transcription factor activity, RNA polymerase II-specific"/>
    <property type="evidence" value="ECO:0007669"/>
    <property type="project" value="InterPro"/>
</dbReference>
<dbReference type="GO" id="GO:0005634">
    <property type="term" value="C:nucleus"/>
    <property type="evidence" value="ECO:0007669"/>
    <property type="project" value="UniProtKB-SubCell"/>
</dbReference>